<reference evidence="2 3" key="1">
    <citation type="submission" date="2020-08" db="EMBL/GenBank/DDBJ databases">
        <title>Sequencing the genomes of 1000 actinobacteria strains.</title>
        <authorList>
            <person name="Klenk H.-P."/>
        </authorList>
    </citation>
    <scope>NUCLEOTIDE SEQUENCE [LARGE SCALE GENOMIC DNA]</scope>
    <source>
        <strain evidence="2 3">DSM 45486</strain>
    </source>
</reference>
<accession>A0A7W9HLZ3</accession>
<dbReference type="AlphaFoldDB" id="A0A7W9HLZ3"/>
<feature type="region of interest" description="Disordered" evidence="1">
    <location>
        <begin position="63"/>
        <end position="89"/>
    </location>
</feature>
<evidence type="ECO:0000313" key="2">
    <source>
        <dbReference type="EMBL" id="MBB5804739.1"/>
    </source>
</evidence>
<dbReference type="GO" id="GO:0016746">
    <property type="term" value="F:acyltransferase activity"/>
    <property type="evidence" value="ECO:0007669"/>
    <property type="project" value="UniProtKB-KW"/>
</dbReference>
<keyword evidence="3" id="KW-1185">Reference proteome</keyword>
<proteinExistence type="predicted"/>
<evidence type="ECO:0000256" key="1">
    <source>
        <dbReference type="SAM" id="MobiDB-lite"/>
    </source>
</evidence>
<gene>
    <name evidence="2" type="ORF">F4560_004507</name>
</gene>
<protein>
    <submittedName>
        <fullName evidence="2">Pyruvate/2-oxoglutarate dehydrogenase complex dihydrolipoamide acyltransferase (E2) component</fullName>
    </submittedName>
</protein>
<comment type="caution">
    <text evidence="2">The sequence shown here is derived from an EMBL/GenBank/DDBJ whole genome shotgun (WGS) entry which is preliminary data.</text>
</comment>
<dbReference type="Proteomes" id="UP000552097">
    <property type="component" value="Unassembled WGS sequence"/>
</dbReference>
<feature type="compositionally biased region" description="Low complexity" evidence="1">
    <location>
        <begin position="63"/>
        <end position="86"/>
    </location>
</feature>
<dbReference type="EMBL" id="JACHMO010000001">
    <property type="protein sequence ID" value="MBB5804739.1"/>
    <property type="molecule type" value="Genomic_DNA"/>
</dbReference>
<keyword evidence="2" id="KW-0808">Transferase</keyword>
<sequence>MPESGNPGRLVPGLGRPLVRDAPAAEQPVVARFNSQPGPQADSRVEYVQREVEVQPPPFVPVESVQTAAAETPPAPAQAPQAAQGQEPEELLKKLYDPLVRRLKAELWLDRERRGALTDRWR</sequence>
<name>A0A7W9HLZ3_9PSEU</name>
<keyword evidence="2" id="KW-0012">Acyltransferase</keyword>
<dbReference type="RefSeq" id="WP_184922800.1">
    <property type="nucleotide sequence ID" value="NZ_JACHMO010000001.1"/>
</dbReference>
<evidence type="ECO:0000313" key="3">
    <source>
        <dbReference type="Proteomes" id="UP000552097"/>
    </source>
</evidence>
<keyword evidence="2" id="KW-0670">Pyruvate</keyword>
<organism evidence="2 3">
    <name type="scientific">Saccharothrix ecbatanensis</name>
    <dbReference type="NCBI Taxonomy" id="1105145"/>
    <lineage>
        <taxon>Bacteria</taxon>
        <taxon>Bacillati</taxon>
        <taxon>Actinomycetota</taxon>
        <taxon>Actinomycetes</taxon>
        <taxon>Pseudonocardiales</taxon>
        <taxon>Pseudonocardiaceae</taxon>
        <taxon>Saccharothrix</taxon>
    </lineage>
</organism>